<evidence type="ECO:0008006" key="5">
    <source>
        <dbReference type="Google" id="ProtNLM"/>
    </source>
</evidence>
<evidence type="ECO:0000256" key="1">
    <source>
        <dbReference type="SAM" id="Phobius"/>
    </source>
</evidence>
<evidence type="ECO:0000313" key="3">
    <source>
        <dbReference type="EMBL" id="NBL65071.1"/>
    </source>
</evidence>
<dbReference type="Proteomes" id="UP000798602">
    <property type="component" value="Unassembled WGS sequence"/>
</dbReference>
<keyword evidence="4" id="KW-1185">Reference proteome</keyword>
<keyword evidence="2" id="KW-0732">Signal</keyword>
<gene>
    <name evidence="3" type="ORF">GV828_07650</name>
</gene>
<comment type="caution">
    <text evidence="3">The sequence shown here is derived from an EMBL/GenBank/DDBJ whole genome shotgun (WGS) entry which is preliminary data.</text>
</comment>
<feature type="chain" id="PRO_5045421180" description="Chemotaxis methyl-accepting receptor HlyB-like 4HB MCP domain-containing protein" evidence="2">
    <location>
        <begin position="29"/>
        <end position="233"/>
    </location>
</feature>
<keyword evidence="1" id="KW-0472">Membrane</keyword>
<sequence length="233" mass="26451">MKTIRQFSKNKFFASFLALVMGFSAVYAGPSKKTILVDTNKTGEEIFKEILFLDNNELGMDLPAFRDQFELLRNLSAEQQRERRALADNIVNVLKQANPNYFRTFKTNILSDNPYTIAQTIHDASNLVIRNLSLVSEFNEFKNYMNENGKNYDLTNKEDINRLTKDLEALSKNMNGGRQALFVGPVVIAVALAVVAVAAIAYVVFNVKWGVMQDISHSTLEQDMFITQVMRAY</sequence>
<evidence type="ECO:0000256" key="2">
    <source>
        <dbReference type="SAM" id="SignalP"/>
    </source>
</evidence>
<dbReference type="Pfam" id="PF26137">
    <property type="entry name" value="Toxin_SdpC"/>
    <property type="match status" value="1"/>
</dbReference>
<keyword evidence="1" id="KW-0812">Transmembrane</keyword>
<reference evidence="4" key="1">
    <citation type="submission" date="2020-01" db="EMBL/GenBank/DDBJ databases">
        <title>Sphingomonas sp. strain CSW-10.</title>
        <authorList>
            <person name="Chen W.-M."/>
        </authorList>
    </citation>
    <scope>NUCLEOTIDE SEQUENCE [LARGE SCALE GENOMIC DNA]</scope>
    <source>
        <strain evidence="4">NST-5</strain>
    </source>
</reference>
<dbReference type="InterPro" id="IPR023888">
    <property type="entry name" value="SdpC-like"/>
</dbReference>
<name>A0ABW9Z8M8_9FLAO</name>
<dbReference type="EMBL" id="JAABLM010000008">
    <property type="protein sequence ID" value="NBL65071.1"/>
    <property type="molecule type" value="Genomic_DNA"/>
</dbReference>
<proteinExistence type="predicted"/>
<dbReference type="RefSeq" id="WP_166536902.1">
    <property type="nucleotide sequence ID" value="NZ_JAABLM010000008.1"/>
</dbReference>
<evidence type="ECO:0000313" key="4">
    <source>
        <dbReference type="Proteomes" id="UP000798602"/>
    </source>
</evidence>
<accession>A0ABW9Z8M8</accession>
<feature type="transmembrane region" description="Helical" evidence="1">
    <location>
        <begin position="180"/>
        <end position="205"/>
    </location>
</feature>
<protein>
    <recommendedName>
        <fullName evidence="5">Chemotaxis methyl-accepting receptor HlyB-like 4HB MCP domain-containing protein</fullName>
    </recommendedName>
</protein>
<feature type="signal peptide" evidence="2">
    <location>
        <begin position="1"/>
        <end position="28"/>
    </location>
</feature>
<keyword evidence="1" id="KW-1133">Transmembrane helix</keyword>
<organism evidence="3 4">
    <name type="scientific">Flavobacterium ichthyis</name>
    <dbReference type="NCBI Taxonomy" id="2698827"/>
    <lineage>
        <taxon>Bacteria</taxon>
        <taxon>Pseudomonadati</taxon>
        <taxon>Bacteroidota</taxon>
        <taxon>Flavobacteriia</taxon>
        <taxon>Flavobacteriales</taxon>
        <taxon>Flavobacteriaceae</taxon>
        <taxon>Flavobacterium</taxon>
    </lineage>
</organism>